<evidence type="ECO:0000313" key="2">
    <source>
        <dbReference type="Proteomes" id="UP000219050"/>
    </source>
</evidence>
<accession>A0A291M564</accession>
<evidence type="ECO:0000313" key="1">
    <source>
        <dbReference type="EMBL" id="ATI43958.1"/>
    </source>
</evidence>
<organism evidence="1 2">
    <name type="scientific">Pacificitalea manganoxidans</name>
    <dbReference type="NCBI Taxonomy" id="1411902"/>
    <lineage>
        <taxon>Bacteria</taxon>
        <taxon>Pseudomonadati</taxon>
        <taxon>Pseudomonadota</taxon>
        <taxon>Alphaproteobacteria</taxon>
        <taxon>Rhodobacterales</taxon>
        <taxon>Paracoccaceae</taxon>
        <taxon>Pacificitalea</taxon>
    </lineage>
</organism>
<proteinExistence type="predicted"/>
<keyword evidence="1" id="KW-0614">Plasmid</keyword>
<protein>
    <submittedName>
        <fullName evidence="1">Uncharacterized protein</fullName>
    </submittedName>
</protein>
<keyword evidence="2" id="KW-1185">Reference proteome</keyword>
<geneLocation type="plasmid" evidence="2">
    <name>pdy25-d</name>
</geneLocation>
<gene>
    <name evidence="1" type="ORF">CBW24_17610</name>
</gene>
<sequence length="316" mass="31347">MSIVLRAIVTGCRRTRFNPAGTAFCLADHGTSNMTKFMLSAATAALLTATGASAQVVDSFNQTIDDALSGVPASFASMAINNMGIDGSIDISGDADQAFSGAFTYDETTDNSDSLQTNNIDNSIDYDSLDITSQMSAANGGMASDVFGNAVDSGTGGSAAFDGTYTEISEATTATDNSTTDINTATSDVSIAGDLAVEAATQSIGDVSSLAAGAVNTGNFNVTENAGVLDDSSLASTSSTMAEASSMASFGSGVGIVSAAVNDSTNSNTDDLASINGSIGISMAAGNFSVGSVDSVAAGAINTTDVSAVFFGTGDN</sequence>
<dbReference type="EMBL" id="CP021408">
    <property type="protein sequence ID" value="ATI43958.1"/>
    <property type="molecule type" value="Genomic_DNA"/>
</dbReference>
<dbReference type="AlphaFoldDB" id="A0A291M564"/>
<name>A0A291M564_9RHOB</name>
<dbReference type="Proteomes" id="UP000219050">
    <property type="component" value="Plasmid pDY25-D"/>
</dbReference>
<reference evidence="1 2" key="1">
    <citation type="submission" date="2017-05" db="EMBL/GenBank/DDBJ databases">
        <title>Comparative genomic and metabolic analysis of manganese-oxidizing mechanisms in Celeribater manganoxidans DY25T: its adaption to the environment of polymetallic nodule.</title>
        <authorList>
            <person name="Wang X."/>
        </authorList>
    </citation>
    <scope>NUCLEOTIDE SEQUENCE [LARGE SCALE GENOMIC DNA]</scope>
    <source>
        <strain evidence="1 2">DY25</strain>
        <plasmid evidence="2">pdy25-d</plasmid>
    </source>
</reference>
<dbReference type="KEGG" id="cmag:CBW24_17610"/>